<evidence type="ECO:0000313" key="2">
    <source>
        <dbReference type="EMBL" id="KAL2649405.1"/>
    </source>
</evidence>
<evidence type="ECO:0000313" key="3">
    <source>
        <dbReference type="Proteomes" id="UP001605036"/>
    </source>
</evidence>
<feature type="compositionally biased region" description="Polar residues" evidence="1">
    <location>
        <begin position="143"/>
        <end position="155"/>
    </location>
</feature>
<sequence length="260" mass="27334">MLQSGELQVANPQHYRVIPAIPSNVQMDSMYNVVQQGENGPQWTTSTPLQPVQRIPLTQPSTSYLEPTLAELVGNGEGSYGRQVPQLPGTAPSHEYPLRIVGSPAATPSNSTPLFNSAPMLISNQLQVPTHTAPKSGPHRGLQESTSPTANQGLQTGLAGGNPAVNPTTSPLEDPDVSLGQEADKEMETESDDSSAEDMSEGSYSDSEAADTGDLDAGAGMELNEEVPLPANQGIPAEGTGKSAESTVQPEERMCTNDLM</sequence>
<keyword evidence="3" id="KW-1185">Reference proteome</keyword>
<name>A0ABD1ZDI3_9MARC</name>
<dbReference type="EMBL" id="JBHFFA010000001">
    <property type="protein sequence ID" value="KAL2649405.1"/>
    <property type="molecule type" value="Genomic_DNA"/>
</dbReference>
<protein>
    <submittedName>
        <fullName evidence="2">Uncharacterized protein</fullName>
    </submittedName>
</protein>
<feature type="region of interest" description="Disordered" evidence="1">
    <location>
        <begin position="129"/>
        <end position="260"/>
    </location>
</feature>
<organism evidence="2 3">
    <name type="scientific">Riccia fluitans</name>
    <dbReference type="NCBI Taxonomy" id="41844"/>
    <lineage>
        <taxon>Eukaryota</taxon>
        <taxon>Viridiplantae</taxon>
        <taxon>Streptophyta</taxon>
        <taxon>Embryophyta</taxon>
        <taxon>Marchantiophyta</taxon>
        <taxon>Marchantiopsida</taxon>
        <taxon>Marchantiidae</taxon>
        <taxon>Marchantiales</taxon>
        <taxon>Ricciaceae</taxon>
        <taxon>Riccia</taxon>
    </lineage>
</organism>
<dbReference type="Proteomes" id="UP001605036">
    <property type="component" value="Unassembled WGS sequence"/>
</dbReference>
<feature type="compositionally biased region" description="Polar residues" evidence="1">
    <location>
        <begin position="106"/>
        <end position="115"/>
    </location>
</feature>
<dbReference type="AlphaFoldDB" id="A0ABD1ZDI3"/>
<feature type="compositionally biased region" description="Acidic residues" evidence="1">
    <location>
        <begin position="189"/>
        <end position="200"/>
    </location>
</feature>
<evidence type="ECO:0000256" key="1">
    <source>
        <dbReference type="SAM" id="MobiDB-lite"/>
    </source>
</evidence>
<accession>A0ABD1ZDI3</accession>
<feature type="compositionally biased region" description="Basic and acidic residues" evidence="1">
    <location>
        <begin position="250"/>
        <end position="260"/>
    </location>
</feature>
<comment type="caution">
    <text evidence="2">The sequence shown here is derived from an EMBL/GenBank/DDBJ whole genome shotgun (WGS) entry which is preliminary data.</text>
</comment>
<reference evidence="2 3" key="1">
    <citation type="submission" date="2024-09" db="EMBL/GenBank/DDBJ databases">
        <title>Chromosome-scale assembly of Riccia fluitans.</title>
        <authorList>
            <person name="Paukszto L."/>
            <person name="Sawicki J."/>
            <person name="Karawczyk K."/>
            <person name="Piernik-Szablinska J."/>
            <person name="Szczecinska M."/>
            <person name="Mazdziarz M."/>
        </authorList>
    </citation>
    <scope>NUCLEOTIDE SEQUENCE [LARGE SCALE GENOMIC DNA]</scope>
    <source>
        <strain evidence="2">Rf_01</strain>
        <tissue evidence="2">Aerial parts of the thallus</tissue>
    </source>
</reference>
<proteinExistence type="predicted"/>
<gene>
    <name evidence="2" type="ORF">R1flu_017533</name>
</gene>
<feature type="region of interest" description="Disordered" evidence="1">
    <location>
        <begin position="86"/>
        <end position="117"/>
    </location>
</feature>